<keyword evidence="7" id="KW-0808">Transferase</keyword>
<comment type="similarity">
    <text evidence="5">Belongs to the class-II pyridoxal-phosphate-dependent aminotransferase family. MalY/PatB cystathionine beta-lyase subfamily.</text>
</comment>
<evidence type="ECO:0000256" key="5">
    <source>
        <dbReference type="ARBA" id="ARBA00037974"/>
    </source>
</evidence>
<comment type="cofactor">
    <cofactor evidence="1">
        <name>pyridoxal 5'-phosphate</name>
        <dbReference type="ChEBI" id="CHEBI:597326"/>
    </cofactor>
</comment>
<dbReference type="InterPro" id="IPR015421">
    <property type="entry name" value="PyrdxlP-dep_Trfase_major"/>
</dbReference>
<feature type="domain" description="Aminotransferase class I/classII large" evidence="6">
    <location>
        <begin position="55"/>
        <end position="381"/>
    </location>
</feature>
<dbReference type="Pfam" id="PF00155">
    <property type="entry name" value="Aminotran_1_2"/>
    <property type="match status" value="1"/>
</dbReference>
<dbReference type="GO" id="GO:0047804">
    <property type="term" value="F:cysteine-S-conjugate beta-lyase activity"/>
    <property type="evidence" value="ECO:0007669"/>
    <property type="project" value="UniProtKB-EC"/>
</dbReference>
<keyword evidence="8" id="KW-1185">Reference proteome</keyword>
<dbReference type="Gene3D" id="3.40.640.10">
    <property type="entry name" value="Type I PLP-dependent aspartate aminotransferase-like (Major domain)"/>
    <property type="match status" value="1"/>
</dbReference>
<dbReference type="NCBIfam" id="TIGR04350">
    <property type="entry name" value="C_S_lyase_PatB"/>
    <property type="match status" value="1"/>
</dbReference>
<keyword evidence="7" id="KW-0032">Aminotransferase</keyword>
<evidence type="ECO:0000256" key="1">
    <source>
        <dbReference type="ARBA" id="ARBA00001933"/>
    </source>
</evidence>
<protein>
    <recommendedName>
        <fullName evidence="2">cysteine-S-conjugate beta-lyase</fullName>
        <ecNumber evidence="2">4.4.1.13</ecNumber>
    </recommendedName>
</protein>
<dbReference type="PANTHER" id="PTHR43525">
    <property type="entry name" value="PROTEIN MALY"/>
    <property type="match status" value="1"/>
</dbReference>
<dbReference type="InterPro" id="IPR027619">
    <property type="entry name" value="C-S_lyase_PatB-like"/>
</dbReference>
<keyword evidence="3" id="KW-0663">Pyridoxal phosphate</keyword>
<dbReference type="InterPro" id="IPR015424">
    <property type="entry name" value="PyrdxlP-dep_Trfase"/>
</dbReference>
<dbReference type="InterPro" id="IPR004839">
    <property type="entry name" value="Aminotransferase_I/II_large"/>
</dbReference>
<dbReference type="PANTHER" id="PTHR43525:SF1">
    <property type="entry name" value="PROTEIN MALY"/>
    <property type="match status" value="1"/>
</dbReference>
<evidence type="ECO:0000256" key="3">
    <source>
        <dbReference type="ARBA" id="ARBA00022898"/>
    </source>
</evidence>
<evidence type="ECO:0000259" key="6">
    <source>
        <dbReference type="Pfam" id="PF00155"/>
    </source>
</evidence>
<dbReference type="Gene3D" id="3.90.1150.10">
    <property type="entry name" value="Aspartate Aminotransferase, domain 1"/>
    <property type="match status" value="1"/>
</dbReference>
<keyword evidence="4" id="KW-0456">Lyase</keyword>
<name>A0A9X2S163_9FIRM</name>
<dbReference type="AlphaFoldDB" id="A0A9X2S163"/>
<accession>A0A9X2S163</accession>
<reference evidence="7" key="1">
    <citation type="submission" date="2022-07" db="EMBL/GenBank/DDBJ databases">
        <title>Enhanced cultured diversity of the mouse gut microbiota enables custom-made synthetic communities.</title>
        <authorList>
            <person name="Afrizal A."/>
        </authorList>
    </citation>
    <scope>NUCLEOTIDE SEQUENCE</scope>
    <source>
        <strain evidence="7">DSM 29186</strain>
    </source>
</reference>
<gene>
    <name evidence="7" type="ORF">NSA58_07205</name>
</gene>
<organism evidence="7 8">
    <name type="scientific">Terrisporobacter muris</name>
    <dbReference type="NCBI Taxonomy" id="2963284"/>
    <lineage>
        <taxon>Bacteria</taxon>
        <taxon>Bacillati</taxon>
        <taxon>Bacillota</taxon>
        <taxon>Clostridia</taxon>
        <taxon>Peptostreptococcales</taxon>
        <taxon>Peptostreptococcaceae</taxon>
        <taxon>Terrisporobacter</taxon>
    </lineage>
</organism>
<dbReference type="InterPro" id="IPR051798">
    <property type="entry name" value="Class-II_PLP-Dep_Aminotrans"/>
</dbReference>
<sequence length="387" mass="45379">MERVIYKERKNTNCEKWDGLKKKFGQDDLLPLWVADMDFQAAKCIQDALKEYVNQGTYGYYNVPDSYLDTFINWQKDNHNVKLDKKWIRYAPSVVTSINWIIQILSKINDSILVLTPVYYPFFNAIENNNRKLVKSELIYNNGKYEIDYIDFENKIKNNNVKLFILCSPHNPVGRVWKKEELKQVLKICKEYEVKVIADEIHQDIIIGENKQHSIIKFDDYNDMIVTLTSGTKTFNLASLQNSFVIIPDDKIRQCFDEYVKKMDIVEGNAFGYIAYEQAYANGRLWLNEVLKIITSNYKLLKSELSERLPKSIVSPLEGTYLAWINLDHYLNDENYIDFIQGKCKLAVDYGSWFGGDKYNKFIRINLATSKENIIKAVEQLEYLKSE</sequence>
<dbReference type="GO" id="GO:0008483">
    <property type="term" value="F:transaminase activity"/>
    <property type="evidence" value="ECO:0007669"/>
    <property type="project" value="UniProtKB-KW"/>
</dbReference>
<dbReference type="EC" id="4.4.1.13" evidence="2"/>
<comment type="caution">
    <text evidence="7">The sequence shown here is derived from an EMBL/GenBank/DDBJ whole genome shotgun (WGS) entry which is preliminary data.</text>
</comment>
<dbReference type="EMBL" id="JANKBY010000063">
    <property type="protein sequence ID" value="MCR1822570.1"/>
    <property type="molecule type" value="Genomic_DNA"/>
</dbReference>
<dbReference type="GO" id="GO:0030170">
    <property type="term" value="F:pyridoxal phosphate binding"/>
    <property type="evidence" value="ECO:0007669"/>
    <property type="project" value="InterPro"/>
</dbReference>
<evidence type="ECO:0000256" key="4">
    <source>
        <dbReference type="ARBA" id="ARBA00023239"/>
    </source>
</evidence>
<proteinExistence type="inferred from homology"/>
<evidence type="ECO:0000256" key="2">
    <source>
        <dbReference type="ARBA" id="ARBA00012224"/>
    </source>
</evidence>
<evidence type="ECO:0000313" key="7">
    <source>
        <dbReference type="EMBL" id="MCR1822570.1"/>
    </source>
</evidence>
<dbReference type="CDD" id="cd00609">
    <property type="entry name" value="AAT_like"/>
    <property type="match status" value="1"/>
</dbReference>
<dbReference type="Proteomes" id="UP001140817">
    <property type="component" value="Unassembled WGS sequence"/>
</dbReference>
<evidence type="ECO:0000313" key="8">
    <source>
        <dbReference type="Proteomes" id="UP001140817"/>
    </source>
</evidence>
<dbReference type="RefSeq" id="WP_074429707.1">
    <property type="nucleotide sequence ID" value="NZ_JANKBY010000063.1"/>
</dbReference>
<dbReference type="SUPFAM" id="SSF53383">
    <property type="entry name" value="PLP-dependent transferases"/>
    <property type="match status" value="1"/>
</dbReference>
<dbReference type="InterPro" id="IPR015422">
    <property type="entry name" value="PyrdxlP-dep_Trfase_small"/>
</dbReference>